<organism evidence="2 3">
    <name type="scientific">Nematostella vectensis</name>
    <name type="common">Starlet sea anemone</name>
    <dbReference type="NCBI Taxonomy" id="45351"/>
    <lineage>
        <taxon>Eukaryota</taxon>
        <taxon>Metazoa</taxon>
        <taxon>Cnidaria</taxon>
        <taxon>Anthozoa</taxon>
        <taxon>Hexacorallia</taxon>
        <taxon>Actiniaria</taxon>
        <taxon>Edwardsiidae</taxon>
        <taxon>Nematostella</taxon>
    </lineage>
</organism>
<name>A7S8D6_NEMVE</name>
<dbReference type="Pfam" id="PF08378">
    <property type="entry name" value="NERD"/>
    <property type="match status" value="1"/>
</dbReference>
<dbReference type="PANTHER" id="PTHR35287">
    <property type="entry name" value="SI:ZFOS-911D5.4"/>
    <property type="match status" value="1"/>
</dbReference>
<evidence type="ECO:0000313" key="2">
    <source>
        <dbReference type="EMBL" id="EDO40048.1"/>
    </source>
</evidence>
<reference evidence="2 3" key="1">
    <citation type="journal article" date="2007" name="Science">
        <title>Sea anemone genome reveals ancestral eumetazoan gene repertoire and genomic organization.</title>
        <authorList>
            <person name="Putnam N.H."/>
            <person name="Srivastava M."/>
            <person name="Hellsten U."/>
            <person name="Dirks B."/>
            <person name="Chapman J."/>
            <person name="Salamov A."/>
            <person name="Terry A."/>
            <person name="Shapiro H."/>
            <person name="Lindquist E."/>
            <person name="Kapitonov V.V."/>
            <person name="Jurka J."/>
            <person name="Genikhovich G."/>
            <person name="Grigoriev I.V."/>
            <person name="Lucas S.M."/>
            <person name="Steele R.E."/>
            <person name="Finnerty J.R."/>
            <person name="Technau U."/>
            <person name="Martindale M.Q."/>
            <person name="Rokhsar D.S."/>
        </authorList>
    </citation>
    <scope>NUCLEOTIDE SEQUENCE [LARGE SCALE GENOMIC DNA]</scope>
    <source>
        <strain evidence="3">CH2 X CH6</strain>
    </source>
</reference>
<dbReference type="PANTHER" id="PTHR35287:SF1">
    <property type="entry name" value="SI:ZFOS-911D5.4"/>
    <property type="match status" value="1"/>
</dbReference>
<dbReference type="OMA" id="NCRPSYA"/>
<dbReference type="PhylomeDB" id="A7S8D6"/>
<proteinExistence type="predicted"/>
<dbReference type="KEGG" id="nve:5511739"/>
<protein>
    <recommendedName>
        <fullName evidence="1">NERD domain-containing protein</fullName>
    </recommendedName>
</protein>
<dbReference type="HOGENOM" id="CLU_069378_0_0_1"/>
<keyword evidence="3" id="KW-1185">Reference proteome</keyword>
<gene>
    <name evidence="2" type="ORF">NEMVEDRAFT_v1g167670</name>
</gene>
<evidence type="ECO:0000313" key="3">
    <source>
        <dbReference type="Proteomes" id="UP000001593"/>
    </source>
</evidence>
<dbReference type="InParanoid" id="A7S8D6"/>
<dbReference type="eggNOG" id="ENOG502QQW6">
    <property type="taxonomic scope" value="Eukaryota"/>
</dbReference>
<dbReference type="EMBL" id="DS469597">
    <property type="protein sequence ID" value="EDO40048.1"/>
    <property type="molecule type" value="Genomic_DNA"/>
</dbReference>
<dbReference type="OrthoDB" id="1874403at2759"/>
<dbReference type="Proteomes" id="UP000001593">
    <property type="component" value="Unassembled WGS sequence"/>
</dbReference>
<dbReference type="PROSITE" id="PS50965">
    <property type="entry name" value="NERD"/>
    <property type="match status" value="1"/>
</dbReference>
<dbReference type="AlphaFoldDB" id="A7S8D6"/>
<dbReference type="InterPro" id="IPR011528">
    <property type="entry name" value="NERD"/>
</dbReference>
<sequence length="332" mass="36893">MFAITKRLDQVQQATNPREHKEKNHVEAGRSAEYSFVSSLRRRSGLDGASIFCGLRVPDEYQSRKREIDVVVLTTGGIICIEVKNWGGCIKPSDDNHSWLQTKNKRLSQNAYVSNFVEHENGISTIKLKGKLLRDHLMRNGVSIREKLFKTFVVFVNQNCEVDAKIANDPCVVVSEKCDAFIGSFQKGYLEWLQESVTPSLLSGLMSSSQLSCSRAVLSSIGTWDIIELNGGKRLYGDYKDCPGIALDRAKTEALEITHLRSYALGLAFAAMGYTPSVTVSALERGGSGWVWNSYGAVVKIPYNTEIVFRICGDEIDSKIPVNDVLRVTISI</sequence>
<accession>A7S8D6</accession>
<evidence type="ECO:0000259" key="1">
    <source>
        <dbReference type="PROSITE" id="PS50965"/>
    </source>
</evidence>
<feature type="domain" description="NERD" evidence="1">
    <location>
        <begin position="28"/>
        <end position="156"/>
    </location>
</feature>